<dbReference type="AlphaFoldDB" id="A0A1F6NWV0"/>
<accession>A0A1F6NWV0</accession>
<dbReference type="InterPro" id="IPR017961">
    <property type="entry name" value="DNA_pol_Y-fam_little_finger"/>
</dbReference>
<evidence type="ECO:0000256" key="1">
    <source>
        <dbReference type="ARBA" id="ARBA00010945"/>
    </source>
</evidence>
<dbReference type="GO" id="GO:0003887">
    <property type="term" value="F:DNA-directed DNA polymerase activity"/>
    <property type="evidence" value="ECO:0007669"/>
    <property type="project" value="InterPro"/>
</dbReference>
<sequence length="434" mass="49668">MFSKSQLFPRAIIHIDGDAFFASCEQSRNPALRGKPVITGKERGIASSMSYEAKAMGITRAMPLWEIKKLCPEAILLPSDYETYSLLSKRFYTIVRRYTADVEEYGIDECFADITGWDKPLKMSYAEIAKHLQETLNKELGFTFSIGLAPNKILAKLGSKHKKPYGLTIISLSDIPRYLENLPIEKIWGIGPQTSTKLIGYGYNTALKFANAKEDFVNLALARPFFDIWKELNGEFVMPLFENEKTSYGSIQKFRTFTPPSCDADFVYSQLSKNIENACIKLRRYNQATKKITIFLRTQQFEHSVFEIELERPTNLPSEILRAVQKIFMKMYKKNTLYRATGIVTCDLTPMVLQPDLFKETMRLERMQKVYASTDAAAAKYGKHSLFLGTSWKAHNLETHSNERGDNPARKNSLFLGETKRRRLNIPMLMLEGI</sequence>
<evidence type="ECO:0000259" key="2">
    <source>
        <dbReference type="PROSITE" id="PS50173"/>
    </source>
</evidence>
<evidence type="ECO:0000313" key="3">
    <source>
        <dbReference type="EMBL" id="OGH88399.1"/>
    </source>
</evidence>
<dbReference type="SUPFAM" id="SSF100879">
    <property type="entry name" value="Lesion bypass DNA polymerase (Y-family), little finger domain"/>
    <property type="match status" value="1"/>
</dbReference>
<dbReference type="InterPro" id="IPR001126">
    <property type="entry name" value="UmuC"/>
</dbReference>
<dbReference type="Gene3D" id="1.10.150.20">
    <property type="entry name" value="5' to 3' exonuclease, C-terminal subdomain"/>
    <property type="match status" value="1"/>
</dbReference>
<evidence type="ECO:0000313" key="4">
    <source>
        <dbReference type="Proteomes" id="UP000178490"/>
    </source>
</evidence>
<dbReference type="InterPro" id="IPR022880">
    <property type="entry name" value="DNApol_IV"/>
</dbReference>
<dbReference type="Proteomes" id="UP000178490">
    <property type="component" value="Unassembled WGS sequence"/>
</dbReference>
<dbReference type="SUPFAM" id="SSF56672">
    <property type="entry name" value="DNA/RNA polymerases"/>
    <property type="match status" value="1"/>
</dbReference>
<dbReference type="Pfam" id="PF11799">
    <property type="entry name" value="IMS_C"/>
    <property type="match status" value="1"/>
</dbReference>
<dbReference type="PANTHER" id="PTHR11076">
    <property type="entry name" value="DNA REPAIR POLYMERASE UMUC / TRANSFERASE FAMILY MEMBER"/>
    <property type="match status" value="1"/>
</dbReference>
<dbReference type="GO" id="GO:0003684">
    <property type="term" value="F:damaged DNA binding"/>
    <property type="evidence" value="ECO:0007669"/>
    <property type="project" value="InterPro"/>
</dbReference>
<comment type="similarity">
    <text evidence="1">Belongs to the DNA polymerase type-Y family.</text>
</comment>
<organism evidence="3 4">
    <name type="scientific">Candidatus Magasanikbacteria bacterium RIFOXYD2_FULL_36_9</name>
    <dbReference type="NCBI Taxonomy" id="1798707"/>
    <lineage>
        <taxon>Bacteria</taxon>
        <taxon>Candidatus Magasanikiibacteriota</taxon>
    </lineage>
</organism>
<dbReference type="Pfam" id="PF00817">
    <property type="entry name" value="IMS"/>
    <property type="match status" value="1"/>
</dbReference>
<dbReference type="Gene3D" id="3.40.1170.60">
    <property type="match status" value="1"/>
</dbReference>
<name>A0A1F6NWV0_9BACT</name>
<dbReference type="InterPro" id="IPR036775">
    <property type="entry name" value="DNA_pol_Y-fam_lit_finger_sf"/>
</dbReference>
<dbReference type="EMBL" id="MFRC01000066">
    <property type="protein sequence ID" value="OGH88399.1"/>
    <property type="molecule type" value="Genomic_DNA"/>
</dbReference>
<reference evidence="3 4" key="1">
    <citation type="journal article" date="2016" name="Nat. Commun.">
        <title>Thousands of microbial genomes shed light on interconnected biogeochemical processes in an aquifer system.</title>
        <authorList>
            <person name="Anantharaman K."/>
            <person name="Brown C.T."/>
            <person name="Hug L.A."/>
            <person name="Sharon I."/>
            <person name="Castelle C.J."/>
            <person name="Probst A.J."/>
            <person name="Thomas B.C."/>
            <person name="Singh A."/>
            <person name="Wilkins M.J."/>
            <person name="Karaoz U."/>
            <person name="Brodie E.L."/>
            <person name="Williams K.H."/>
            <person name="Hubbard S.S."/>
            <person name="Banfield J.F."/>
        </authorList>
    </citation>
    <scope>NUCLEOTIDE SEQUENCE [LARGE SCALE GENOMIC DNA]</scope>
</reference>
<dbReference type="GO" id="GO:0042276">
    <property type="term" value="P:error-prone translesion synthesis"/>
    <property type="evidence" value="ECO:0007669"/>
    <property type="project" value="TreeGrafter"/>
</dbReference>
<dbReference type="PROSITE" id="PS50173">
    <property type="entry name" value="UMUC"/>
    <property type="match status" value="1"/>
</dbReference>
<dbReference type="CDD" id="cd03586">
    <property type="entry name" value="PolY_Pol_IV_kappa"/>
    <property type="match status" value="1"/>
</dbReference>
<dbReference type="GO" id="GO:0006281">
    <property type="term" value="P:DNA repair"/>
    <property type="evidence" value="ECO:0007669"/>
    <property type="project" value="InterPro"/>
</dbReference>
<proteinExistence type="inferred from homology"/>
<dbReference type="Gene3D" id="3.30.1490.100">
    <property type="entry name" value="DNA polymerase, Y-family, little finger domain"/>
    <property type="match status" value="1"/>
</dbReference>
<dbReference type="GO" id="GO:0005829">
    <property type="term" value="C:cytosol"/>
    <property type="evidence" value="ECO:0007669"/>
    <property type="project" value="TreeGrafter"/>
</dbReference>
<dbReference type="Pfam" id="PF11798">
    <property type="entry name" value="IMS_HHH"/>
    <property type="match status" value="1"/>
</dbReference>
<dbReference type="InterPro" id="IPR050116">
    <property type="entry name" value="DNA_polymerase-Y"/>
</dbReference>
<protein>
    <recommendedName>
        <fullName evidence="2">UmuC domain-containing protein</fullName>
    </recommendedName>
</protein>
<dbReference type="InterPro" id="IPR024728">
    <property type="entry name" value="PolY_HhH_motif"/>
</dbReference>
<dbReference type="GO" id="GO:0009432">
    <property type="term" value="P:SOS response"/>
    <property type="evidence" value="ECO:0007669"/>
    <property type="project" value="TreeGrafter"/>
</dbReference>
<gene>
    <name evidence="3" type="ORF">A2537_00835</name>
</gene>
<dbReference type="InterPro" id="IPR043502">
    <property type="entry name" value="DNA/RNA_pol_sf"/>
</dbReference>
<dbReference type="Gene3D" id="3.30.70.270">
    <property type="match status" value="1"/>
</dbReference>
<dbReference type="InterPro" id="IPR043128">
    <property type="entry name" value="Rev_trsase/Diguanyl_cyclase"/>
</dbReference>
<dbReference type="PANTHER" id="PTHR11076:SF34">
    <property type="entry name" value="PROTEIN UMUC"/>
    <property type="match status" value="1"/>
</dbReference>
<comment type="caution">
    <text evidence="3">The sequence shown here is derived from an EMBL/GenBank/DDBJ whole genome shotgun (WGS) entry which is preliminary data.</text>
</comment>
<feature type="domain" description="UmuC" evidence="2">
    <location>
        <begin position="12"/>
        <end position="191"/>
    </location>
</feature>